<proteinExistence type="predicted"/>
<sequence>MEQAHSRTAVLPHAHSCGLRADVHETAVLGKPEPPIVAGLFKQAFANFILKDEDDTPYGVDHRLFDSKVATATFFPYSRITGCGTCLNAVSLDSAGKPHIKCWNARCPAKGPPYEPLIIGPLAGPDLASQGHDVILAGIPVELALQRWDDVHLPGFEANPQYETLRHALTATFTLARSRGPPYEPLIIGPLAGPDLASQGHDVILAGIPVELALQRWDDVHLPGFEANPQYETLRHALTATFTLARSRVVDIAP</sequence>
<dbReference type="AlphaFoldDB" id="A0A150FXV2"/>
<organism evidence="1 2">
    <name type="scientific">Gonium pectorale</name>
    <name type="common">Green alga</name>
    <dbReference type="NCBI Taxonomy" id="33097"/>
    <lineage>
        <taxon>Eukaryota</taxon>
        <taxon>Viridiplantae</taxon>
        <taxon>Chlorophyta</taxon>
        <taxon>core chlorophytes</taxon>
        <taxon>Chlorophyceae</taxon>
        <taxon>CS clade</taxon>
        <taxon>Chlamydomonadales</taxon>
        <taxon>Volvocaceae</taxon>
        <taxon>Gonium</taxon>
    </lineage>
</organism>
<reference evidence="2" key="1">
    <citation type="journal article" date="2016" name="Nat. Commun.">
        <title>The Gonium pectorale genome demonstrates co-option of cell cycle regulation during the evolution of multicellularity.</title>
        <authorList>
            <person name="Hanschen E.R."/>
            <person name="Marriage T.N."/>
            <person name="Ferris P.J."/>
            <person name="Hamaji T."/>
            <person name="Toyoda A."/>
            <person name="Fujiyama A."/>
            <person name="Neme R."/>
            <person name="Noguchi H."/>
            <person name="Minakuchi Y."/>
            <person name="Suzuki M."/>
            <person name="Kawai-Toyooka H."/>
            <person name="Smith D.R."/>
            <person name="Sparks H."/>
            <person name="Anderson J."/>
            <person name="Bakaric R."/>
            <person name="Luria V."/>
            <person name="Karger A."/>
            <person name="Kirschner M.W."/>
            <person name="Durand P.M."/>
            <person name="Michod R.E."/>
            <person name="Nozaki H."/>
            <person name="Olson B.J."/>
        </authorList>
    </citation>
    <scope>NUCLEOTIDE SEQUENCE [LARGE SCALE GENOMIC DNA]</scope>
    <source>
        <strain evidence="2">NIES-2863</strain>
    </source>
</reference>
<dbReference type="Proteomes" id="UP000075714">
    <property type="component" value="Unassembled WGS sequence"/>
</dbReference>
<evidence type="ECO:0000313" key="1">
    <source>
        <dbReference type="EMBL" id="KXZ42418.1"/>
    </source>
</evidence>
<comment type="caution">
    <text evidence="1">The sequence shown here is derived from an EMBL/GenBank/DDBJ whole genome shotgun (WGS) entry which is preliminary data.</text>
</comment>
<gene>
    <name evidence="1" type="ORF">GPECTOR_149g28</name>
</gene>
<name>A0A150FXV2_GONPE</name>
<protein>
    <submittedName>
        <fullName evidence="1">Uncharacterized protein</fullName>
    </submittedName>
</protein>
<keyword evidence="2" id="KW-1185">Reference proteome</keyword>
<dbReference type="EMBL" id="LSYV01000149">
    <property type="protein sequence ID" value="KXZ42418.1"/>
    <property type="molecule type" value="Genomic_DNA"/>
</dbReference>
<accession>A0A150FXV2</accession>
<evidence type="ECO:0000313" key="2">
    <source>
        <dbReference type="Proteomes" id="UP000075714"/>
    </source>
</evidence>